<dbReference type="Gene3D" id="3.40.605.10">
    <property type="entry name" value="Aldehyde Dehydrogenase, Chain A, domain 1"/>
    <property type="match status" value="1"/>
</dbReference>
<organism evidence="9 10">
    <name type="scientific">Paraferrimonas haliotis</name>
    <dbReference type="NCBI Taxonomy" id="2013866"/>
    <lineage>
        <taxon>Bacteria</taxon>
        <taxon>Pseudomonadati</taxon>
        <taxon>Pseudomonadota</taxon>
        <taxon>Gammaproteobacteria</taxon>
        <taxon>Alteromonadales</taxon>
        <taxon>Ferrimonadaceae</taxon>
        <taxon>Paraferrimonas</taxon>
    </lineage>
</organism>
<gene>
    <name evidence="9" type="primary">calB</name>
    <name evidence="9" type="ORF">GCM10007894_10210</name>
</gene>
<keyword evidence="2 4" id="KW-0560">Oxidoreductase</keyword>
<dbReference type="GO" id="GO:0004029">
    <property type="term" value="F:aldehyde dehydrogenase (NAD+) activity"/>
    <property type="evidence" value="ECO:0007669"/>
    <property type="project" value="TreeGrafter"/>
</dbReference>
<dbReference type="Pfam" id="PF00171">
    <property type="entry name" value="Aldedh"/>
    <property type="match status" value="1"/>
</dbReference>
<evidence type="ECO:0000256" key="2">
    <source>
        <dbReference type="ARBA" id="ARBA00023002"/>
    </source>
</evidence>
<keyword evidence="3" id="KW-0520">NAD</keyword>
<dbReference type="PANTHER" id="PTHR43570:SF20">
    <property type="entry name" value="ALDEHYDE DEHYDROGENASE ALDX-RELATED"/>
    <property type="match status" value="1"/>
</dbReference>
<dbReference type="InterPro" id="IPR012394">
    <property type="entry name" value="Aldehyde_DH_NAD(P)"/>
</dbReference>
<evidence type="ECO:0000256" key="7">
    <source>
        <dbReference type="RuleBase" id="RU003345"/>
    </source>
</evidence>
<feature type="active site" evidence="5">
    <location>
        <position position="257"/>
    </location>
</feature>
<keyword evidence="10" id="KW-1185">Reference proteome</keyword>
<dbReference type="InterPro" id="IPR016161">
    <property type="entry name" value="Ald_DH/histidinol_DH"/>
</dbReference>
<evidence type="ECO:0000256" key="1">
    <source>
        <dbReference type="ARBA" id="ARBA00009986"/>
    </source>
</evidence>
<dbReference type="GO" id="GO:0005737">
    <property type="term" value="C:cytoplasm"/>
    <property type="evidence" value="ECO:0007669"/>
    <property type="project" value="TreeGrafter"/>
</dbReference>
<dbReference type="Proteomes" id="UP001157439">
    <property type="component" value="Unassembled WGS sequence"/>
</dbReference>
<name>A0AA37WX48_9GAMM</name>
<evidence type="ECO:0000259" key="8">
    <source>
        <dbReference type="Pfam" id="PF00171"/>
    </source>
</evidence>
<dbReference type="RefSeq" id="WP_095499934.1">
    <property type="nucleotide sequence ID" value="NZ_BSPO01000002.1"/>
</dbReference>
<dbReference type="InterPro" id="IPR016162">
    <property type="entry name" value="Ald_DH_N"/>
</dbReference>
<protein>
    <recommendedName>
        <fullName evidence="4">Aldehyde dehydrogenase</fullName>
    </recommendedName>
</protein>
<dbReference type="Gene3D" id="3.40.309.10">
    <property type="entry name" value="Aldehyde Dehydrogenase, Chain A, domain 2"/>
    <property type="match status" value="1"/>
</dbReference>
<comment type="similarity">
    <text evidence="1 4 7">Belongs to the aldehyde dehydrogenase family.</text>
</comment>
<accession>A0AA37WX48</accession>
<reference evidence="9 10" key="1">
    <citation type="journal article" date="2014" name="Int. J. Syst. Evol. Microbiol.">
        <title>Complete genome sequence of Corynebacterium casei LMG S-19264T (=DSM 44701T), isolated from a smear-ripened cheese.</title>
        <authorList>
            <consortium name="US DOE Joint Genome Institute (JGI-PGF)"/>
            <person name="Walter F."/>
            <person name="Albersmeier A."/>
            <person name="Kalinowski J."/>
            <person name="Ruckert C."/>
        </authorList>
    </citation>
    <scope>NUCLEOTIDE SEQUENCE [LARGE SCALE GENOMIC DNA]</scope>
    <source>
        <strain evidence="9 10">NBRC 112785</strain>
    </source>
</reference>
<dbReference type="PANTHER" id="PTHR43570">
    <property type="entry name" value="ALDEHYDE DEHYDROGENASE"/>
    <property type="match status" value="1"/>
</dbReference>
<dbReference type="InterPro" id="IPR015590">
    <property type="entry name" value="Aldehyde_DH_dom"/>
</dbReference>
<evidence type="ECO:0000256" key="6">
    <source>
        <dbReference type="PROSITE-ProRule" id="PRU10007"/>
    </source>
</evidence>
<proteinExistence type="inferred from homology"/>
<feature type="domain" description="Aldehyde dehydrogenase" evidence="8">
    <location>
        <begin position="14"/>
        <end position="447"/>
    </location>
</feature>
<dbReference type="AlphaFoldDB" id="A0AA37WX48"/>
<dbReference type="InterPro" id="IPR029510">
    <property type="entry name" value="Ald_DH_CS_GLU"/>
</dbReference>
<dbReference type="InterPro" id="IPR016163">
    <property type="entry name" value="Ald_DH_C"/>
</dbReference>
<feature type="active site" evidence="5 6">
    <location>
        <position position="223"/>
    </location>
</feature>
<evidence type="ECO:0000313" key="10">
    <source>
        <dbReference type="Proteomes" id="UP001157439"/>
    </source>
</evidence>
<evidence type="ECO:0000313" key="9">
    <source>
        <dbReference type="EMBL" id="GLS83044.1"/>
    </source>
</evidence>
<comment type="caution">
    <text evidence="9">The sequence shown here is derived from an EMBL/GenBank/DDBJ whole genome shotgun (WGS) entry which is preliminary data.</text>
</comment>
<dbReference type="CDD" id="cd07133">
    <property type="entry name" value="ALDH_CALDH_CalB"/>
    <property type="match status" value="1"/>
</dbReference>
<dbReference type="FunFam" id="3.40.309.10:FF:000003">
    <property type="entry name" value="Aldehyde dehydrogenase"/>
    <property type="match status" value="1"/>
</dbReference>
<evidence type="ECO:0000256" key="4">
    <source>
        <dbReference type="PIRNR" id="PIRNR036492"/>
    </source>
</evidence>
<dbReference type="EMBL" id="BSPO01000002">
    <property type="protein sequence ID" value="GLS83044.1"/>
    <property type="molecule type" value="Genomic_DNA"/>
</dbReference>
<dbReference type="PIRSF" id="PIRSF036492">
    <property type="entry name" value="ALDH"/>
    <property type="match status" value="1"/>
</dbReference>
<dbReference type="PROSITE" id="PS00687">
    <property type="entry name" value="ALDEHYDE_DEHYDR_GLU"/>
    <property type="match status" value="1"/>
</dbReference>
<dbReference type="GO" id="GO:0006081">
    <property type="term" value="P:aldehyde metabolic process"/>
    <property type="evidence" value="ECO:0007669"/>
    <property type="project" value="InterPro"/>
</dbReference>
<evidence type="ECO:0000256" key="3">
    <source>
        <dbReference type="ARBA" id="ARBA00023027"/>
    </source>
</evidence>
<dbReference type="SUPFAM" id="SSF53720">
    <property type="entry name" value="ALDH-like"/>
    <property type="match status" value="1"/>
</dbReference>
<sequence length="477" mass="52906">MNQTATPLPLSIDDQLNALLHAQKKAFLAKPYPSLEQRVADLDRFKASFSKYQAQLISAMSDDFGHRANNDSVLGDILPTFGCLKYTKKRLKSWMKPQKRHSGLLLAPASVRVEYQPLGVVGIIVPWNFPIMLGLVPMITALAAGNRVMLKQSEFTPKTNAVIKQCLAEVFDETQVVVVEGEADVAAAFSQLPFDHLLFTGSTEVGKHVMRAAANNLTPVTLELGGKSPAIIAPDIDLETAVKRLIFGKCMNSGQICVSPDYVLIPKEKVQMFIDLYCRKFRAMYPDFLNNKDYTHVVNERQFSRIQSWLDDARQKGASITPAIADGIDVERRKMATQLITQVSDDMTLAQQEIFGPILPIIPYDSLEQAIKYIQDRPRPLALYIMSFDKQTQQQIIQRTHSGGVAINDTVMQVAAEDAPFGGVGPSGMGHYHGIEGFKTFSKAKTVFSQGKIYTAGLVQPPYKGLVQSLIKKLFVR</sequence>
<evidence type="ECO:0000256" key="5">
    <source>
        <dbReference type="PIRSR" id="PIRSR036492-1"/>
    </source>
</evidence>